<dbReference type="PANTHER" id="PTHR43238:SF1">
    <property type="entry name" value="GDP-L-FUCOSE SYNTHASE"/>
    <property type="match status" value="1"/>
</dbReference>
<keyword evidence="8" id="KW-1185">Reference proteome</keyword>
<reference evidence="7 8" key="1">
    <citation type="submission" date="2016-04" db="EMBL/GenBank/DDBJ databases">
        <title>Draft genome sequence of freshwater magnetotactic bacteria Magnetospirillum marisnigri SP-1 and Magnetospirillum moscoviense BB-1.</title>
        <authorList>
            <person name="Koziaeva V."/>
            <person name="Dziuba M.V."/>
            <person name="Ivanov T.M."/>
            <person name="Kuznetsov B."/>
            <person name="Grouzdev D.S."/>
        </authorList>
    </citation>
    <scope>NUCLEOTIDE SEQUENCE [LARGE SCALE GENOMIC DNA]</scope>
    <source>
        <strain evidence="7 8">BB-1</strain>
    </source>
</reference>
<dbReference type="EC" id="1.1.1.271" evidence="5"/>
<feature type="binding site" evidence="5">
    <location>
        <position position="271"/>
    </location>
    <ligand>
        <name>substrate</name>
    </ligand>
</feature>
<feature type="binding site" evidence="5">
    <location>
        <position position="182"/>
    </location>
    <ligand>
        <name>NADP(+)</name>
        <dbReference type="ChEBI" id="CHEBI:58349"/>
    </ligand>
</feature>
<dbReference type="SUPFAM" id="SSF51735">
    <property type="entry name" value="NAD(P)-binding Rossmann-fold domains"/>
    <property type="match status" value="1"/>
</dbReference>
<feature type="binding site" evidence="5">
    <location>
        <begin position="166"/>
        <end position="169"/>
    </location>
    <ligand>
        <name>NADP(+)</name>
        <dbReference type="ChEBI" id="CHEBI:58349"/>
    </ligand>
</feature>
<comment type="caution">
    <text evidence="7">The sequence shown here is derived from an EMBL/GenBank/DDBJ whole genome shotgun (WGS) entry which is preliminary data.</text>
</comment>
<dbReference type="InterPro" id="IPR020904">
    <property type="entry name" value="Sc_DH/Rdtase_CS"/>
</dbReference>
<dbReference type="GO" id="GO:0016853">
    <property type="term" value="F:isomerase activity"/>
    <property type="evidence" value="ECO:0007669"/>
    <property type="project" value="UniProtKB-KW"/>
</dbReference>
<feature type="domain" description="NAD-dependent epimerase/dehydratase" evidence="6">
    <location>
        <begin position="11"/>
        <end position="239"/>
    </location>
</feature>
<feature type="site" description="Important for catalytic activity" evidence="5">
    <location>
        <position position="112"/>
    </location>
</feature>
<sequence>MTFELAGKRVWVAGHKGMVGQALVRRLAAVDCEILTVDKARLDLRRQAEVEAWMAEHKPDAVFIAAARVGGIQANSARPGEFFFDNSAIATNIIHGAHLSGVAKLMFLGSACVYPRICEQPIPETAMMTGPLEPTNEGYAMAKLGAIAMAKGYRRQYGRDFISVVPTNLYGPGDNLDPAASHVVPATLRKVLEAQAARAPVVVWGTGSPRREFLHVDDAADAMVFLMERYSDDDIINIGAGEDVSIRELTEKVCAIAGYDTELQFDLTKPDGMPRKQLDAGRLLAMGWRPRIALSDGLQETLEWVRGVLP</sequence>
<feature type="site" description="Important for catalytic activity" evidence="5">
    <location>
        <position position="110"/>
    </location>
</feature>
<dbReference type="InterPro" id="IPR028614">
    <property type="entry name" value="GDP_fucose/colitose_synth"/>
</dbReference>
<keyword evidence="5" id="KW-0511">Multifunctional enzyme</keyword>
<keyword evidence="4 5" id="KW-0413">Isomerase</keyword>
<keyword evidence="2 5" id="KW-0521">NADP</keyword>
<comment type="pathway">
    <text evidence="5">Nucleotide-sugar biosynthesis; GDP-L-fucose biosynthesis via de novo pathway; GDP-L-fucose from GDP-alpha-D-mannose: step 2/2.</text>
</comment>
<dbReference type="Gene3D" id="3.40.50.720">
    <property type="entry name" value="NAD(P)-binding Rossmann-like Domain"/>
    <property type="match status" value="1"/>
</dbReference>
<feature type="binding site" evidence="5">
    <location>
        <position position="143"/>
    </location>
    <ligand>
        <name>NADP(+)</name>
        <dbReference type="ChEBI" id="CHEBI:58349"/>
    </ligand>
</feature>
<dbReference type="InterPro" id="IPR001509">
    <property type="entry name" value="Epimerase_deHydtase"/>
</dbReference>
<comment type="catalytic activity">
    <reaction evidence="5">
        <text>GDP-beta-L-fucose + NADP(+) = GDP-4-dehydro-alpha-D-rhamnose + NADPH + H(+)</text>
        <dbReference type="Rhea" id="RHEA:18885"/>
        <dbReference type="ChEBI" id="CHEBI:15378"/>
        <dbReference type="ChEBI" id="CHEBI:57273"/>
        <dbReference type="ChEBI" id="CHEBI:57783"/>
        <dbReference type="ChEBI" id="CHEBI:57964"/>
        <dbReference type="ChEBI" id="CHEBI:58349"/>
        <dbReference type="EC" id="1.1.1.271"/>
    </reaction>
</comment>
<evidence type="ECO:0000313" key="7">
    <source>
        <dbReference type="EMBL" id="OAN54983.1"/>
    </source>
</evidence>
<comment type="caution">
    <text evidence="5">Lacks conserved residue(s) required for the propagation of feature annotation.</text>
</comment>
<feature type="binding site" evidence="5">
    <location>
        <begin position="14"/>
        <end position="20"/>
    </location>
    <ligand>
        <name>NADP(+)</name>
        <dbReference type="ChEBI" id="CHEBI:58349"/>
    </ligand>
</feature>
<feature type="binding site" evidence="5">
    <location>
        <position position="204"/>
    </location>
    <ligand>
        <name>substrate</name>
    </ligand>
</feature>
<feature type="active site" description="Proton donor/acceptor" evidence="5">
    <location>
        <position position="139"/>
    </location>
</feature>
<evidence type="ECO:0000256" key="4">
    <source>
        <dbReference type="ARBA" id="ARBA00023235"/>
    </source>
</evidence>
<dbReference type="STRING" id="1437059.A6A05_00020"/>
<name>A0A178MWS6_9PROT</name>
<dbReference type="HAMAP" id="MF_00956">
    <property type="entry name" value="GDP_fucose_synth"/>
    <property type="match status" value="1"/>
</dbReference>
<dbReference type="EMBL" id="LWQU01000104">
    <property type="protein sequence ID" value="OAN54983.1"/>
    <property type="molecule type" value="Genomic_DNA"/>
</dbReference>
<evidence type="ECO:0000256" key="5">
    <source>
        <dbReference type="HAMAP-Rule" id="MF_00956"/>
    </source>
</evidence>
<evidence type="ECO:0000256" key="2">
    <source>
        <dbReference type="ARBA" id="ARBA00022857"/>
    </source>
</evidence>
<dbReference type="GO" id="GO:0070401">
    <property type="term" value="F:NADP+ binding"/>
    <property type="evidence" value="ECO:0007669"/>
    <property type="project" value="UniProtKB-UniRule"/>
</dbReference>
<protein>
    <recommendedName>
        <fullName evidence="5">GDP-L-fucose synthase</fullName>
        <ecNumber evidence="5">1.1.1.271</ecNumber>
    </recommendedName>
    <alternativeName>
        <fullName evidence="5">GDP-4-keto-6-deoxy-D-mannose-3,5-epimerase-4-reductase</fullName>
    </alternativeName>
</protein>
<keyword evidence="3 5" id="KW-0560">Oxidoreductase</keyword>
<accession>A0A178MWS6</accession>
<gene>
    <name evidence="5" type="primary">fcl</name>
    <name evidence="7" type="ORF">A6A05_00020</name>
</gene>
<dbReference type="UniPathway" id="UPA00128">
    <property type="reaction ID" value="UER00191"/>
</dbReference>
<proteinExistence type="inferred from homology"/>
<dbReference type="InterPro" id="IPR036291">
    <property type="entry name" value="NAD(P)-bd_dom_sf"/>
</dbReference>
<comment type="similarity">
    <text evidence="1 5">Belongs to the NAD(P)-dependent epimerase/dehydratase family. Fucose synthase subfamily.</text>
</comment>
<dbReference type="Proteomes" id="UP000078543">
    <property type="component" value="Unassembled WGS sequence"/>
</dbReference>
<dbReference type="GO" id="GO:0050577">
    <property type="term" value="F:GDP-L-fucose synthase activity"/>
    <property type="evidence" value="ECO:0007669"/>
    <property type="project" value="UniProtKB-UniRule"/>
</dbReference>
<dbReference type="Pfam" id="PF01370">
    <property type="entry name" value="Epimerase"/>
    <property type="match status" value="1"/>
</dbReference>
<feature type="binding site" evidence="5">
    <location>
        <position position="190"/>
    </location>
    <ligand>
        <name>substrate</name>
    </ligand>
</feature>
<dbReference type="CDD" id="cd05239">
    <property type="entry name" value="GDP_FS_SDR_e"/>
    <property type="match status" value="1"/>
</dbReference>
<dbReference type="RefSeq" id="WP_068497977.1">
    <property type="nucleotide sequence ID" value="NZ_LWQU01000104.1"/>
</dbReference>
<feature type="binding site" evidence="5">
    <location>
        <position position="211"/>
    </location>
    <ligand>
        <name>substrate</name>
    </ligand>
</feature>
<dbReference type="Gene3D" id="3.90.25.10">
    <property type="entry name" value="UDP-galactose 4-epimerase, domain 1"/>
    <property type="match status" value="1"/>
</dbReference>
<dbReference type="GO" id="GO:0042351">
    <property type="term" value="P:'de novo' GDP-L-fucose biosynthetic process"/>
    <property type="evidence" value="ECO:0007669"/>
    <property type="project" value="UniProtKB-UniRule"/>
</dbReference>
<evidence type="ECO:0000256" key="1">
    <source>
        <dbReference type="ARBA" id="ARBA00005959"/>
    </source>
</evidence>
<comment type="function">
    <text evidence="5">Catalyzes the two-step NADP-dependent conversion of GDP-4-dehydro-6-deoxy-D-mannose to GDP-fucose, involving an epimerase and a reductase reaction.</text>
</comment>
<evidence type="ECO:0000313" key="8">
    <source>
        <dbReference type="Proteomes" id="UP000078543"/>
    </source>
</evidence>
<evidence type="ECO:0000256" key="3">
    <source>
        <dbReference type="ARBA" id="ARBA00023002"/>
    </source>
</evidence>
<dbReference type="PANTHER" id="PTHR43238">
    <property type="entry name" value="GDP-L-FUCOSE SYNTHASE"/>
    <property type="match status" value="1"/>
</dbReference>
<evidence type="ECO:0000259" key="6">
    <source>
        <dbReference type="Pfam" id="PF01370"/>
    </source>
</evidence>
<dbReference type="AlphaFoldDB" id="A0A178MWS6"/>
<dbReference type="PROSITE" id="PS00061">
    <property type="entry name" value="ADH_SHORT"/>
    <property type="match status" value="1"/>
</dbReference>
<organism evidence="7 8">
    <name type="scientific">Magnetospirillum moscoviense</name>
    <dbReference type="NCBI Taxonomy" id="1437059"/>
    <lineage>
        <taxon>Bacteria</taxon>
        <taxon>Pseudomonadati</taxon>
        <taxon>Pseudomonadota</taxon>
        <taxon>Alphaproteobacteria</taxon>
        <taxon>Rhodospirillales</taxon>
        <taxon>Rhodospirillaceae</taxon>
        <taxon>Magnetospirillum</taxon>
    </lineage>
</organism>